<name>A0A066XJB8_COLSU</name>
<evidence type="ECO:0000313" key="2">
    <source>
        <dbReference type="EMBL" id="KDN69283.1"/>
    </source>
</evidence>
<feature type="region of interest" description="Disordered" evidence="1">
    <location>
        <begin position="72"/>
        <end position="116"/>
    </location>
</feature>
<dbReference type="HOGENOM" id="CLU_2096741_0_0_1"/>
<protein>
    <submittedName>
        <fullName evidence="2">Uncharacterized protein</fullName>
    </submittedName>
</protein>
<reference evidence="3" key="1">
    <citation type="journal article" date="2014" name="Genome Announc.">
        <title>Draft genome sequence of Colletotrichum sublineola, a destructive pathogen of cultivated sorghum.</title>
        <authorList>
            <person name="Baroncelli R."/>
            <person name="Sanz-Martin J.M."/>
            <person name="Rech G.E."/>
            <person name="Sukno S.A."/>
            <person name="Thon M.R."/>
        </authorList>
    </citation>
    <scope>NUCLEOTIDE SEQUENCE [LARGE SCALE GENOMIC DNA]</scope>
    <source>
        <strain evidence="3">TX430BB</strain>
    </source>
</reference>
<evidence type="ECO:0000313" key="3">
    <source>
        <dbReference type="Proteomes" id="UP000027238"/>
    </source>
</evidence>
<dbReference type="EMBL" id="JMSE01000532">
    <property type="protein sequence ID" value="KDN69283.1"/>
    <property type="molecule type" value="Genomic_DNA"/>
</dbReference>
<dbReference type="AlphaFoldDB" id="A0A066XJB8"/>
<comment type="caution">
    <text evidence="2">The sequence shown here is derived from an EMBL/GenBank/DDBJ whole genome shotgun (WGS) entry which is preliminary data.</text>
</comment>
<keyword evidence="3" id="KW-1185">Reference proteome</keyword>
<proteinExistence type="predicted"/>
<sequence>MVPVVSLPGSLLECLKSSMTPNLVLGRPAGVVTIHTCEPHRHVIKLPPPPSSAAAAASAAAAMQYVMEKLSSPTEHATGLPKGASAPFRGPCLSPPETVSPPGRGQAKRPETMDKT</sequence>
<dbReference type="Proteomes" id="UP000027238">
    <property type="component" value="Unassembled WGS sequence"/>
</dbReference>
<accession>A0A066XJB8</accession>
<organism evidence="2 3">
    <name type="scientific">Colletotrichum sublineola</name>
    <name type="common">Sorghum anthracnose fungus</name>
    <dbReference type="NCBI Taxonomy" id="1173701"/>
    <lineage>
        <taxon>Eukaryota</taxon>
        <taxon>Fungi</taxon>
        <taxon>Dikarya</taxon>
        <taxon>Ascomycota</taxon>
        <taxon>Pezizomycotina</taxon>
        <taxon>Sordariomycetes</taxon>
        <taxon>Hypocreomycetidae</taxon>
        <taxon>Glomerellales</taxon>
        <taxon>Glomerellaceae</taxon>
        <taxon>Colletotrichum</taxon>
        <taxon>Colletotrichum graminicola species complex</taxon>
    </lineage>
</organism>
<gene>
    <name evidence="2" type="ORF">CSUB01_09046</name>
</gene>
<evidence type="ECO:0000256" key="1">
    <source>
        <dbReference type="SAM" id="MobiDB-lite"/>
    </source>
</evidence>